<dbReference type="InterPro" id="IPR019196">
    <property type="entry name" value="ABC_transp_unknown"/>
</dbReference>
<dbReference type="Proteomes" id="UP000194798">
    <property type="component" value="Unassembled WGS sequence"/>
</dbReference>
<dbReference type="InterPro" id="IPR029062">
    <property type="entry name" value="Class_I_gatase-like"/>
</dbReference>
<gene>
    <name evidence="3" type="ORF">TPSD3_04490</name>
</gene>
<evidence type="ECO:0000259" key="2">
    <source>
        <dbReference type="Pfam" id="PF09822"/>
    </source>
</evidence>
<comment type="caution">
    <text evidence="3">The sequence shown here is derived from an EMBL/GenBank/DDBJ whole genome shotgun (WGS) entry which is preliminary data.</text>
</comment>
<organism evidence="3 4">
    <name type="scientific">Thioflexithrix psekupsensis</name>
    <dbReference type="NCBI Taxonomy" id="1570016"/>
    <lineage>
        <taxon>Bacteria</taxon>
        <taxon>Pseudomonadati</taxon>
        <taxon>Pseudomonadota</taxon>
        <taxon>Gammaproteobacteria</taxon>
        <taxon>Thiotrichales</taxon>
        <taxon>Thioflexithrix</taxon>
    </lineage>
</organism>
<reference evidence="3 4" key="1">
    <citation type="submission" date="2016-12" db="EMBL/GenBank/DDBJ databases">
        <title>Thioflexothrix psekupsii D3 genome sequencing and assembly.</title>
        <authorList>
            <person name="Fomenkov A."/>
            <person name="Vincze T."/>
            <person name="Grabovich M."/>
            <person name="Anton B.P."/>
            <person name="Dubinina G."/>
            <person name="Orlova M."/>
            <person name="Belousova E."/>
            <person name="Roberts R.J."/>
        </authorList>
    </citation>
    <scope>NUCLEOTIDE SEQUENCE [LARGE SCALE GENOMIC DNA]</scope>
    <source>
        <strain evidence="3">D3</strain>
    </source>
</reference>
<dbReference type="EMBL" id="MSLT01000007">
    <property type="protein sequence ID" value="OUD15068.1"/>
    <property type="molecule type" value="Genomic_DNA"/>
</dbReference>
<evidence type="ECO:0000313" key="3">
    <source>
        <dbReference type="EMBL" id="OUD15068.1"/>
    </source>
</evidence>
<feature type="domain" description="ABC-type uncharacterised transport system" evidence="2">
    <location>
        <begin position="130"/>
        <end position="359"/>
    </location>
</feature>
<keyword evidence="4" id="KW-1185">Reference proteome</keyword>
<dbReference type="Pfam" id="PF09822">
    <property type="entry name" value="ABC_transp_aux"/>
    <property type="match status" value="1"/>
</dbReference>
<feature type="transmembrane region" description="Helical" evidence="1">
    <location>
        <begin position="404"/>
        <end position="427"/>
    </location>
</feature>
<sequence length="432" mass="48887">MGLLAWLSVHYSIKSDWTKPQRHTLSAASQAILAQFKEELLFRIYVTENESLKTLMQEIIAPYQRAYSPLITEWVNPHTMPMEVRELEIQNDGELFIHYQGRYEQLREISEETITNALQRLIRPENRYLTFLTGHGERSPEQFGHHDVTDFADHLRSRGFVVDTHHFAQQGDLPEETGLLVLASIRSSLLAGEMAAIKDYLQQGGNLLWLLDPDSHGDSAELLAYLGVEKQSGIMVDLNSQILGVNNPTLITLNRYTRHAIVADFAYTTLFPESIGLTANPPENWSQSPFLLTPAQTWLEQSPQQKPPQFDADQDISGPLALGLVLTRHYEVTLADDSTELLEQRVVLIGDGDFLSNTYLNNGGNLDLGLRLVNWLVRDEQFITIPARMDLDKTLSLHSLQASLLGLFFLVILPIALFSTGFIIYAYRKRSV</sequence>
<keyword evidence="1" id="KW-0472">Membrane</keyword>
<protein>
    <recommendedName>
        <fullName evidence="2">ABC-type uncharacterized transport system domain-containing protein</fullName>
    </recommendedName>
</protein>
<dbReference type="SUPFAM" id="SSF52317">
    <property type="entry name" value="Class I glutamine amidotransferase-like"/>
    <property type="match status" value="1"/>
</dbReference>
<keyword evidence="1" id="KW-0812">Transmembrane</keyword>
<evidence type="ECO:0000313" key="4">
    <source>
        <dbReference type="Proteomes" id="UP000194798"/>
    </source>
</evidence>
<dbReference type="AlphaFoldDB" id="A0A251XAK6"/>
<proteinExistence type="predicted"/>
<evidence type="ECO:0000256" key="1">
    <source>
        <dbReference type="SAM" id="Phobius"/>
    </source>
</evidence>
<accession>A0A251XAK6</accession>
<name>A0A251XAK6_9GAMM</name>
<keyword evidence="1" id="KW-1133">Transmembrane helix</keyword>